<feature type="domain" description="Ig-like" evidence="2">
    <location>
        <begin position="977"/>
        <end position="1062"/>
    </location>
</feature>
<comment type="caution">
    <text evidence="3">The sequence shown here is derived from an EMBL/GenBank/DDBJ whole genome shotgun (WGS) entry which is preliminary data.</text>
</comment>
<dbReference type="InterPro" id="IPR003599">
    <property type="entry name" value="Ig_sub"/>
</dbReference>
<keyword evidence="1" id="KW-0393">Immunoglobulin domain</keyword>
<evidence type="ECO:0000313" key="3">
    <source>
        <dbReference type="EMBL" id="GIY29546.1"/>
    </source>
</evidence>
<reference evidence="3 4" key="1">
    <citation type="submission" date="2021-06" db="EMBL/GenBank/DDBJ databases">
        <title>Caerostris darwini draft genome.</title>
        <authorList>
            <person name="Kono N."/>
            <person name="Arakawa K."/>
        </authorList>
    </citation>
    <scope>NUCLEOTIDE SEQUENCE [LARGE SCALE GENOMIC DNA]</scope>
</reference>
<dbReference type="PANTHER" id="PTHR10075">
    <property type="entry name" value="BASIGIN RELATED"/>
    <property type="match status" value="1"/>
</dbReference>
<feature type="domain" description="Ig-like" evidence="2">
    <location>
        <begin position="1871"/>
        <end position="1966"/>
    </location>
</feature>
<dbReference type="PROSITE" id="PS50835">
    <property type="entry name" value="IG_LIKE"/>
    <property type="match status" value="25"/>
</dbReference>
<evidence type="ECO:0000256" key="1">
    <source>
        <dbReference type="ARBA" id="ARBA00023319"/>
    </source>
</evidence>
<dbReference type="SMART" id="SM00408">
    <property type="entry name" value="IGc2"/>
    <property type="match status" value="25"/>
</dbReference>
<feature type="domain" description="Ig-like" evidence="2">
    <location>
        <begin position="210"/>
        <end position="299"/>
    </location>
</feature>
<dbReference type="InterPro" id="IPR013098">
    <property type="entry name" value="Ig_I-set"/>
</dbReference>
<feature type="domain" description="Ig-like" evidence="2">
    <location>
        <begin position="1677"/>
        <end position="1759"/>
    </location>
</feature>
<feature type="domain" description="Ig-like" evidence="2">
    <location>
        <begin position="1394"/>
        <end position="1479"/>
    </location>
</feature>
<dbReference type="InterPro" id="IPR036179">
    <property type="entry name" value="Ig-like_dom_sf"/>
</dbReference>
<dbReference type="Pfam" id="PF13895">
    <property type="entry name" value="Ig_2"/>
    <property type="match status" value="1"/>
</dbReference>
<dbReference type="SUPFAM" id="SSF48726">
    <property type="entry name" value="Immunoglobulin"/>
    <property type="match status" value="25"/>
</dbReference>
<feature type="domain" description="Ig-like" evidence="2">
    <location>
        <begin position="1067"/>
        <end position="1159"/>
    </location>
</feature>
<feature type="domain" description="Ig-like" evidence="2">
    <location>
        <begin position="1291"/>
        <end position="1381"/>
    </location>
</feature>
<feature type="non-terminal residue" evidence="3">
    <location>
        <position position="2445"/>
    </location>
</feature>
<accession>A0AAV4SA74</accession>
<dbReference type="SMART" id="SM00406">
    <property type="entry name" value="IGv"/>
    <property type="match status" value="10"/>
</dbReference>
<sequence length="2445" mass="266331">MQTVNLYKLKCFFSGLLEVQPFFFPQSITEGERVIVACTTKSSEKSGGQLTFKWRKDGKGLPAKTEAKIFGDFSTIVIDPVSEEDSGNYTCAVTSGGLHDSYTAQLTVMVPPQWLLAPNDVSSFSGEFLVINCKASGKPIPTVSWMKSEGKGADGFVTLSESEYLHLPSNGSLIIQQVRKQDEGLYQCLAANSVGQNLKKIISISIFVQPKIQPFIFPSNVIVGQKASAACTAISGDPPLEFRWLKNGKDISSGGQITVRTLVDVSVLVIDAVDASSTGNYTCHLRTSSGSDAFTAPLEVKESSRWINTIQDQDLKAGDNVTVFCKADGLPLPQVIWKKKTDSESEIFTTIEEQQQTPGTSKLNLINTKTENSGYYTCEAHNNVGNPISRTIYVNVLGHNSVKILPFSFPTSVFGKRAIATCATSTDEKVDFKWIKNGKDITKYNNVKIRSFPDLSTLVIDPLTEEDSGNYTCIITSRGMTSSYTTTLDVLVPPVWKLMPSDLDTVSGDNVVLNCQGSGQPPPVVKWHKTTSQNSDFIPVTTQVQLNGSLILNEISKEDEGMYRCNISNGIGIPLVKSVIIRVIGQGFLKIQPFIFPTESIIGKRASATCTPTAGEKMEFKWLRNGKELSKGTNVDIRSFSDLSNLVIDPLTEEDTGNYTCVVNARGMTTSYTTTLTVLVPPSWSNVPHDIDALNGDPVILNCKGSGTPKPSITWSRTHGENMDFTILSSSNDLNILSNGSLHFNSISKKDEGLYKCNITNDIGPPLLKTVIVRVIGDNSLQIQPFNFPTNSIIGKRVTVTCTTTVGEKMIFKWFRNGHMLEKQKNVDIRSYPDLSTLVIDPLTENDTGNYTCSANARGLTTSYTTTLEVLVPPSWSQMPSDIDALNGDPVILNCLGTGTPKPIITWSRAQGENGEYLSLSSSVQEAVFPNGSFHLTSISKEDEGMYKCNISNGIGPSLTKIIMVRVIGGNLIKIQPFSFPSDSAIGKRVSVTCTPLTGEKIEFKWLKNGLEIRANGPRIQIGFIPLLSSLIIDPLQSEDSGNYTCSVTSRGLTGSYTASLDVLVPPSWITAPSDTDANSGDSLIMNCKGLGKPEPVITWTKLHSENSGSLLGLGSNQATIFSNGSLYIENIAKEDEGMYKCNVSNGIGSSLIKTVMIKVIVVIDPQYKTMEKRFRFSAMFGFILIISIDSTEGNILKIQPFSFPSDSSIGKRVSVTCTPLTGEKMEFKWLRNGQEILPGRQNVNIVSLPMLSNLIIDPLTSEDSGNYTCIVSTRGLTGSYTTQMQVLIPPSWELIPIDTDASSGDSLLLNCKGSGKPEPSVAWSKTYGETFEFSMISPSNQIAIFPNGSLSIQSVIKEDEGMYKCNISNGIGKSLEKTIMIKVIGESSLKIQPFSFPPESTVIGKRVSATCTPSSGEKTEFKWFKNGKELTKDISVDIRTFPDLSALVIDPLSEEDSGNYTCIVNSRGSTASYTTSLQVLIPPTWTLVPNDVEASNGDSLMLNCKASGIPKPIITWSRSQSDSSDFIPISSLSQASMFLNGSLQLSSIEKEDEGMYKCNVSNGIGSPLIKTVIVRVIGGTSLKIQPFSFPSDSAIGKRVSVTCTPLTGEKMEFKWLRNGEELANGRQNINILSYPLLSSLIIDPLTSEDTGNYTCVVSTRGLTGSFTTRLDVLIPPSWVLAPSDTDVNSGDSLMLHCKGSGRPDPSISWSKTLNTDGHSNFMAISASNQVTVFPNGTLYFASVTKGDESMYKCNISNGIGNDLFKTVILKVIADYALKIQPFSFPSVSVIGKRVSATCTPSTGEKMEFKWLKNGNEIMHKKQNINILSYPVLSTIVIDPLTSEDSGNYTCVVSARGLSGSYTTSLEVLVPSMWKMIPQDYDAVDGETIVLPCQGTGKPEPISTWFRTIGQSNEYAPVIGSNRLIMSSNGSLILSEIKKEDEGMYRCNVSNRIGPDLVKTVIIKVTGDGTFKIQPFSFPARSVIGERITTICATSTNEKMVFKWLKNGREISNSNNIQVRSFPEFSTLILDSLSEDDAGNYTCIASSRGFTESFTTVLEVLIPPTWRKFSSDIDAVNNDKIELDCLGSGKPTPTSTWSRTLAQMVDYIPLVNSSSTIIFSNGTLILNEVKKEDEGLYKCNLSNGVGTPLIKTTVVKVIGVMAFKIQPFSFPTTSIIGKRVITTCATTTGGKVEFKWLKNGHEIVKNSKINVRSFPELSNIIIDPLSDEDSGNYTCVASARGYSESYTTIFEVLAPPMWKISPVDVEAINGDSIVLNCYGTGKPEPVVVWSRISGSSADYIPLSNSDQYEMQRNGSLILKEIQKENEGMYKCNISNGIGDPLIKTIIVKVIGGNLRIQPFNFPASPTIGQRVNAMCATVAAANKMEFHWYKDGVELAKTNRIQIISLSEFSSLIIDPLAEEDTGNYTCKVTSRGISDSYTSALQVL</sequence>
<dbReference type="Proteomes" id="UP001054837">
    <property type="component" value="Unassembled WGS sequence"/>
</dbReference>
<feature type="domain" description="Ig-like" evidence="2">
    <location>
        <begin position="2064"/>
        <end position="2155"/>
    </location>
</feature>
<dbReference type="SMART" id="SM00409">
    <property type="entry name" value="IG"/>
    <property type="match status" value="25"/>
</dbReference>
<dbReference type="FunFam" id="2.60.40.10:FF:000333">
    <property type="entry name" value="Down syndrome cell adhesion molecule"/>
    <property type="match status" value="1"/>
</dbReference>
<feature type="domain" description="Ig-like" evidence="2">
    <location>
        <begin position="1782"/>
        <end position="1867"/>
    </location>
</feature>
<feature type="domain" description="Ig-like" evidence="2">
    <location>
        <begin position="682"/>
        <end position="761"/>
    </location>
</feature>
<dbReference type="Pfam" id="PF13927">
    <property type="entry name" value="Ig_3"/>
    <property type="match status" value="14"/>
</dbReference>
<gene>
    <name evidence="3" type="primary">Hmcn1</name>
    <name evidence="3" type="ORF">CDAR_304381</name>
</gene>
<feature type="domain" description="Ig-like" evidence="2">
    <location>
        <begin position="493"/>
        <end position="570"/>
    </location>
</feature>
<dbReference type="InterPro" id="IPR013106">
    <property type="entry name" value="Ig_V-set"/>
</dbReference>
<feature type="domain" description="Ig-like" evidence="2">
    <location>
        <begin position="415"/>
        <end position="487"/>
    </location>
</feature>
<dbReference type="GO" id="GO:0007156">
    <property type="term" value="P:homophilic cell adhesion via plasma membrane adhesion molecules"/>
    <property type="evidence" value="ECO:0007669"/>
    <property type="project" value="TreeGrafter"/>
</dbReference>
<dbReference type="GO" id="GO:0005886">
    <property type="term" value="C:plasma membrane"/>
    <property type="evidence" value="ECO:0007669"/>
    <property type="project" value="TreeGrafter"/>
</dbReference>
<dbReference type="FunFam" id="2.60.40.10:FF:000104">
    <property type="entry name" value="Down syndrome cell adhesion molecule b"/>
    <property type="match status" value="10"/>
</dbReference>
<feature type="domain" description="Ig-like" evidence="2">
    <location>
        <begin position="112"/>
        <end position="203"/>
    </location>
</feature>
<keyword evidence="4" id="KW-1185">Reference proteome</keyword>
<organism evidence="3 4">
    <name type="scientific">Caerostris darwini</name>
    <dbReference type="NCBI Taxonomy" id="1538125"/>
    <lineage>
        <taxon>Eukaryota</taxon>
        <taxon>Metazoa</taxon>
        <taxon>Ecdysozoa</taxon>
        <taxon>Arthropoda</taxon>
        <taxon>Chelicerata</taxon>
        <taxon>Arachnida</taxon>
        <taxon>Araneae</taxon>
        <taxon>Araneomorphae</taxon>
        <taxon>Entelegynae</taxon>
        <taxon>Araneoidea</taxon>
        <taxon>Araneidae</taxon>
        <taxon>Caerostris</taxon>
    </lineage>
</organism>
<name>A0AAV4SA74_9ARAC</name>
<evidence type="ECO:0000259" key="2">
    <source>
        <dbReference type="PROSITE" id="PS50835"/>
    </source>
</evidence>
<dbReference type="Pfam" id="PF07679">
    <property type="entry name" value="I-set"/>
    <property type="match status" value="9"/>
</dbReference>
<proteinExistence type="predicted"/>
<feature type="domain" description="Ig-like" evidence="2">
    <location>
        <begin position="2167"/>
        <end position="2247"/>
    </location>
</feature>
<dbReference type="GO" id="GO:0070593">
    <property type="term" value="P:dendrite self-avoidance"/>
    <property type="evidence" value="ECO:0007669"/>
    <property type="project" value="TreeGrafter"/>
</dbReference>
<dbReference type="InterPro" id="IPR007110">
    <property type="entry name" value="Ig-like_dom"/>
</dbReference>
<dbReference type="GO" id="GO:0030424">
    <property type="term" value="C:axon"/>
    <property type="evidence" value="ECO:0007669"/>
    <property type="project" value="TreeGrafter"/>
</dbReference>
<feature type="domain" description="Ig-like" evidence="2">
    <location>
        <begin position="1484"/>
        <end position="1575"/>
    </location>
</feature>
<dbReference type="Pfam" id="PF00047">
    <property type="entry name" value="ig"/>
    <property type="match status" value="1"/>
</dbReference>
<dbReference type="PRINTS" id="PR01832">
    <property type="entry name" value="VEGFRECEPTOR"/>
</dbReference>
<dbReference type="EMBL" id="BPLQ01007323">
    <property type="protein sequence ID" value="GIY29546.1"/>
    <property type="molecule type" value="Genomic_DNA"/>
</dbReference>
<feature type="domain" description="Ig-like" evidence="2">
    <location>
        <begin position="304"/>
        <end position="389"/>
    </location>
</feature>
<dbReference type="InterPro" id="IPR013151">
    <property type="entry name" value="Immunoglobulin_dom"/>
</dbReference>
<dbReference type="InterPro" id="IPR013783">
    <property type="entry name" value="Ig-like_fold"/>
</dbReference>
<feature type="domain" description="Ig-like" evidence="2">
    <location>
        <begin position="1975"/>
        <end position="2055"/>
    </location>
</feature>
<feature type="domain" description="Ig-like" evidence="2">
    <location>
        <begin position="874"/>
        <end position="960"/>
    </location>
</feature>
<feature type="domain" description="Ig-like" evidence="2">
    <location>
        <begin position="1587"/>
        <end position="1672"/>
    </location>
</feature>
<feature type="domain" description="Ig-like" evidence="2">
    <location>
        <begin position="2256"/>
        <end position="2336"/>
    </location>
</feature>
<dbReference type="InterPro" id="IPR003598">
    <property type="entry name" value="Ig_sub2"/>
</dbReference>
<dbReference type="Gene3D" id="2.60.40.10">
    <property type="entry name" value="Immunoglobulins"/>
    <property type="match status" value="25"/>
</dbReference>
<dbReference type="GO" id="GO:0098632">
    <property type="term" value="F:cell-cell adhesion mediator activity"/>
    <property type="evidence" value="ECO:0007669"/>
    <property type="project" value="TreeGrafter"/>
</dbReference>
<feature type="domain" description="Ig-like" evidence="2">
    <location>
        <begin position="765"/>
        <end position="867"/>
    </location>
</feature>
<dbReference type="CDD" id="cd00096">
    <property type="entry name" value="Ig"/>
    <property type="match status" value="2"/>
</dbReference>
<feature type="domain" description="Ig-like" evidence="2">
    <location>
        <begin position="593"/>
        <end position="677"/>
    </location>
</feature>
<protein>
    <submittedName>
        <fullName evidence="3">Hemicentin-1</fullName>
    </submittedName>
</protein>
<feature type="domain" description="Ig-like" evidence="2">
    <location>
        <begin position="2340"/>
        <end position="2443"/>
    </location>
</feature>
<dbReference type="PANTHER" id="PTHR10075:SF14">
    <property type="entry name" value="CELL ADHESION MOLECULE DSCAM2-RELATED"/>
    <property type="match status" value="1"/>
</dbReference>
<feature type="domain" description="Ig-like" evidence="2">
    <location>
        <begin position="21"/>
        <end position="107"/>
    </location>
</feature>
<feature type="domain" description="Ig-like" evidence="2">
    <location>
        <begin position="1201"/>
        <end position="1288"/>
    </location>
</feature>
<dbReference type="GO" id="GO:0007411">
    <property type="term" value="P:axon guidance"/>
    <property type="evidence" value="ECO:0007669"/>
    <property type="project" value="TreeGrafter"/>
</dbReference>
<evidence type="ECO:0000313" key="4">
    <source>
        <dbReference type="Proteomes" id="UP001054837"/>
    </source>
</evidence>